<name>A0AAD1U9E8_EUPCR</name>
<dbReference type="EMBL" id="CAMPGE010003745">
    <property type="protein sequence ID" value="CAI2362591.1"/>
    <property type="molecule type" value="Genomic_DNA"/>
</dbReference>
<comment type="caution">
    <text evidence="1">The sequence shown here is derived from an EMBL/GenBank/DDBJ whole genome shotgun (WGS) entry which is preliminary data.</text>
</comment>
<gene>
    <name evidence="1" type="ORF">ECRASSUSDP1_LOCUS3915</name>
</gene>
<dbReference type="InterPro" id="IPR016024">
    <property type="entry name" value="ARM-type_fold"/>
</dbReference>
<dbReference type="SUPFAM" id="SSF48371">
    <property type="entry name" value="ARM repeat"/>
    <property type="match status" value="1"/>
</dbReference>
<dbReference type="Gene3D" id="1.25.10.10">
    <property type="entry name" value="Leucine-rich Repeat Variant"/>
    <property type="match status" value="1"/>
</dbReference>
<dbReference type="InterPro" id="IPR011989">
    <property type="entry name" value="ARM-like"/>
</dbReference>
<evidence type="ECO:0000313" key="1">
    <source>
        <dbReference type="EMBL" id="CAI2362591.1"/>
    </source>
</evidence>
<dbReference type="Proteomes" id="UP001295684">
    <property type="component" value="Unassembled WGS sequence"/>
</dbReference>
<protein>
    <submittedName>
        <fullName evidence="1">Uncharacterized protein</fullName>
    </submittedName>
</protein>
<proteinExistence type="predicted"/>
<reference evidence="1" key="1">
    <citation type="submission" date="2023-07" db="EMBL/GenBank/DDBJ databases">
        <authorList>
            <consortium name="AG Swart"/>
            <person name="Singh M."/>
            <person name="Singh A."/>
            <person name="Seah K."/>
            <person name="Emmerich C."/>
        </authorList>
    </citation>
    <scope>NUCLEOTIDE SEQUENCE</scope>
    <source>
        <strain evidence="1">DP1</strain>
    </source>
</reference>
<sequence length="536" mass="63046">MIHLRKKKRQQIFSKKRQLLRSIPGDEKVPDYQIYLADLDTRFKNQEISPETIPDIIELIFIYIIKPEQEERFYLSLLSYLADLSEKDYTEIFSAIIDQNLLEHLTVYFRIVDNEEVINIICKIICNASVANDRRILQSVFSTEPCCLEFLFEVLHTQQNTDTIDSVIICLTNLYIDGYYAEEIINRDYIRLLDEYLNQGFKLKITKVNNISWSLAAVSSPELTTENHSLLIMMCKNLMALNNKESTIGCLQCLNRLLDGSKSFFLLIEFEMHPIIWSLFQEFEDRDLTRLLLCFYELMFNSTEFDLLEMIFTEDFQKRLEEKFEIETDYKSHGNQEIERREDPHGYYMIESAILNIFQNAASKVRGAASMLLLSPLMHVQTFEEYEDHNVVCASVELFRNVFSKLEFDDPDVINFITCKASSFKVPILCGLKSNFGSLTKILESNSSTPAITYLCLKCVREILDFAVEQIKLDYIQFFREQGGEEILERYVHDSNYNTRELSISILMEHFRYDSKIGEIEDEYEYYDREDPYENT</sequence>
<keyword evidence="2" id="KW-1185">Reference proteome</keyword>
<dbReference type="AlphaFoldDB" id="A0AAD1U9E8"/>
<evidence type="ECO:0000313" key="2">
    <source>
        <dbReference type="Proteomes" id="UP001295684"/>
    </source>
</evidence>
<accession>A0AAD1U9E8</accession>
<organism evidence="1 2">
    <name type="scientific">Euplotes crassus</name>
    <dbReference type="NCBI Taxonomy" id="5936"/>
    <lineage>
        <taxon>Eukaryota</taxon>
        <taxon>Sar</taxon>
        <taxon>Alveolata</taxon>
        <taxon>Ciliophora</taxon>
        <taxon>Intramacronucleata</taxon>
        <taxon>Spirotrichea</taxon>
        <taxon>Hypotrichia</taxon>
        <taxon>Euplotida</taxon>
        <taxon>Euplotidae</taxon>
        <taxon>Moneuplotes</taxon>
    </lineage>
</organism>